<reference evidence="1 4" key="2">
    <citation type="submission" date="2017-09" db="EMBL/GenBank/DDBJ databases">
        <title>High-quality draft genome sequence of Butyrivibrio fibrisolvens INBov1, isolated from cow rumen.</title>
        <authorList>
            <person name="Rodriguez Hernaez J."/>
            <person name="Rivarola M."/>
            <person name="Paniego N."/>
            <person name="Cravero S."/>
            <person name="Ceron Cucchi M."/>
            <person name="Martinez M.C."/>
        </authorList>
    </citation>
    <scope>NUCLEOTIDE SEQUENCE [LARGE SCALE GENOMIC DNA]</scope>
    <source>
        <strain evidence="1 4">INBov1</strain>
    </source>
</reference>
<keyword evidence="2" id="KW-0808">Transferase</keyword>
<gene>
    <name evidence="1" type="ORF">CPT75_07480</name>
    <name evidence="2" type="ORF">SAMN04487884_11332</name>
</gene>
<dbReference type="Proteomes" id="UP000245488">
    <property type="component" value="Chromosome"/>
</dbReference>
<dbReference type="SUPFAM" id="SSF52540">
    <property type="entry name" value="P-loop containing nucleoside triphosphate hydrolases"/>
    <property type="match status" value="1"/>
</dbReference>
<reference evidence="2 3" key="1">
    <citation type="submission" date="2016-10" db="EMBL/GenBank/DDBJ databases">
        <authorList>
            <person name="de Groot N.N."/>
        </authorList>
    </citation>
    <scope>NUCLEOTIDE SEQUENCE [LARGE SCALE GENOMIC DNA]</scope>
    <source>
        <strain evidence="2 3">AR40</strain>
    </source>
</reference>
<sequence length="215" mass="24847">MKKVVVTIERQYGSGGRTVGEMLANELGIHYYDKELVKLAADESGISEALFVEADESIRQGRAPLLRRMKKSVYKGELISPRDNDFTSMQNLFNYQADVIKKLAETKPCVIVGRCANYVLRDYDNVVSVFVHAPSDFLMEQAALKQPMRGKELEKFIKNTDKYRADYYKYYTGERWEDAYNYDLCLNSGKLGFEKCVEAIKEYMKVRFGEDVFEQ</sequence>
<dbReference type="InterPro" id="IPR027417">
    <property type="entry name" value="P-loop_NTPase"/>
</dbReference>
<dbReference type="eggNOG" id="COG1102">
    <property type="taxonomic scope" value="Bacteria"/>
</dbReference>
<dbReference type="AlphaFoldDB" id="A0A1H9SXJ7"/>
<dbReference type="EMBL" id="FOGJ01000013">
    <property type="protein sequence ID" value="SER89103.1"/>
    <property type="molecule type" value="Genomic_DNA"/>
</dbReference>
<keyword evidence="2" id="KW-0418">Kinase</keyword>
<accession>A0A1H9SXJ7</accession>
<evidence type="ECO:0000313" key="2">
    <source>
        <dbReference type="EMBL" id="SER89103.1"/>
    </source>
</evidence>
<protein>
    <submittedName>
        <fullName evidence="1 2">Cytidylate kinase</fullName>
    </submittedName>
</protein>
<dbReference type="Gene3D" id="3.40.50.300">
    <property type="entry name" value="P-loop containing nucleotide triphosphate hydrolases"/>
    <property type="match status" value="1"/>
</dbReference>
<proteinExistence type="predicted"/>
<evidence type="ECO:0000313" key="4">
    <source>
        <dbReference type="Proteomes" id="UP000245488"/>
    </source>
</evidence>
<name>A0A1H9SXJ7_BUTFI</name>
<dbReference type="Proteomes" id="UP000182584">
    <property type="component" value="Unassembled WGS sequence"/>
</dbReference>
<evidence type="ECO:0000313" key="3">
    <source>
        <dbReference type="Proteomes" id="UP000182584"/>
    </source>
</evidence>
<dbReference type="Pfam" id="PF13189">
    <property type="entry name" value="Cytidylate_kin2"/>
    <property type="match status" value="1"/>
</dbReference>
<organism evidence="2 3">
    <name type="scientific">Butyrivibrio fibrisolvens</name>
    <dbReference type="NCBI Taxonomy" id="831"/>
    <lineage>
        <taxon>Bacteria</taxon>
        <taxon>Bacillati</taxon>
        <taxon>Bacillota</taxon>
        <taxon>Clostridia</taxon>
        <taxon>Lachnospirales</taxon>
        <taxon>Lachnospiraceae</taxon>
        <taxon>Butyrivibrio</taxon>
    </lineage>
</organism>
<dbReference type="RefSeq" id="WP_074756334.1">
    <property type="nucleotide sequence ID" value="NZ_CM009896.1"/>
</dbReference>
<evidence type="ECO:0000313" key="1">
    <source>
        <dbReference type="EMBL" id="PWT26955.1"/>
    </source>
</evidence>
<dbReference type="EMBL" id="NXNG01000001">
    <property type="protein sequence ID" value="PWT26955.1"/>
    <property type="molecule type" value="Genomic_DNA"/>
</dbReference>
<dbReference type="OrthoDB" id="9781180at2"/>
<keyword evidence="4" id="KW-1185">Reference proteome</keyword>
<dbReference type="GO" id="GO:0016301">
    <property type="term" value="F:kinase activity"/>
    <property type="evidence" value="ECO:0007669"/>
    <property type="project" value="UniProtKB-KW"/>
</dbReference>